<feature type="binding site" evidence="7">
    <location>
        <position position="268"/>
    </location>
    <ligand>
        <name>Fe(2+)</name>
        <dbReference type="ChEBI" id="CHEBI:29033"/>
    </ligand>
</feature>
<keyword evidence="7" id="KW-0479">Metal-binding</keyword>
<feature type="binding site" evidence="7">
    <location>
        <position position="187"/>
    </location>
    <ligand>
        <name>Fe(2+)</name>
        <dbReference type="ChEBI" id="CHEBI:29033"/>
    </ligand>
</feature>
<organism evidence="9">
    <name type="scientific">uncultured Sulfurovum sp</name>
    <dbReference type="NCBI Taxonomy" id="269237"/>
    <lineage>
        <taxon>Bacteria</taxon>
        <taxon>Pseudomonadati</taxon>
        <taxon>Campylobacterota</taxon>
        <taxon>Epsilonproteobacteria</taxon>
        <taxon>Campylobacterales</taxon>
        <taxon>Sulfurovaceae</taxon>
        <taxon>Sulfurovum</taxon>
        <taxon>environmental samples</taxon>
    </lineage>
</organism>
<dbReference type="GO" id="GO:0046872">
    <property type="term" value="F:metal ion binding"/>
    <property type="evidence" value="ECO:0007669"/>
    <property type="project" value="UniProtKB-KW"/>
</dbReference>
<evidence type="ECO:0000256" key="7">
    <source>
        <dbReference type="HAMAP-Rule" id="MF_00323"/>
    </source>
</evidence>
<dbReference type="GO" id="GO:0006783">
    <property type="term" value="P:heme biosynthetic process"/>
    <property type="evidence" value="ECO:0007669"/>
    <property type="project" value="UniProtKB-UniRule"/>
</dbReference>
<proteinExistence type="inferred from homology"/>
<dbReference type="InterPro" id="IPR033659">
    <property type="entry name" value="Ferrochelatase_N"/>
</dbReference>
<dbReference type="Gene3D" id="3.40.50.1400">
    <property type="match status" value="2"/>
</dbReference>
<dbReference type="NCBIfam" id="TIGR00109">
    <property type="entry name" value="hemH"/>
    <property type="match status" value="1"/>
</dbReference>
<evidence type="ECO:0000256" key="2">
    <source>
        <dbReference type="ARBA" id="ARBA00023004"/>
    </source>
</evidence>
<dbReference type="Pfam" id="PF00762">
    <property type="entry name" value="Ferrochelatase"/>
    <property type="match status" value="1"/>
</dbReference>
<reference evidence="9" key="1">
    <citation type="submission" date="2020-01" db="EMBL/GenBank/DDBJ databases">
        <authorList>
            <person name="Meier V. D."/>
            <person name="Meier V D."/>
        </authorList>
    </citation>
    <scope>NUCLEOTIDE SEQUENCE</scope>
    <source>
        <strain evidence="9">HLG_WM_MAG_01</strain>
    </source>
</reference>
<dbReference type="SUPFAM" id="SSF53800">
    <property type="entry name" value="Chelatase"/>
    <property type="match status" value="1"/>
</dbReference>
<comment type="catalytic activity">
    <reaction evidence="6">
        <text>Fe-coproporphyrin III + 2 H(+) = coproporphyrin III + Fe(2+)</text>
        <dbReference type="Rhea" id="RHEA:49572"/>
        <dbReference type="ChEBI" id="CHEBI:15378"/>
        <dbReference type="ChEBI" id="CHEBI:29033"/>
        <dbReference type="ChEBI" id="CHEBI:68438"/>
        <dbReference type="ChEBI" id="CHEBI:131725"/>
        <dbReference type="EC" id="4.99.1.9"/>
    </reaction>
    <physiologicalReaction direction="right-to-left" evidence="6">
        <dbReference type="Rhea" id="RHEA:49574"/>
    </physiologicalReaction>
</comment>
<dbReference type="UniPathway" id="UPA00252">
    <property type="reaction ID" value="UER00325"/>
</dbReference>
<evidence type="ECO:0000256" key="3">
    <source>
        <dbReference type="ARBA" id="ARBA00023133"/>
    </source>
</evidence>
<keyword evidence="7 8" id="KW-0963">Cytoplasm</keyword>
<dbReference type="GO" id="GO:0005737">
    <property type="term" value="C:cytoplasm"/>
    <property type="evidence" value="ECO:0007669"/>
    <property type="project" value="UniProtKB-SubCell"/>
</dbReference>
<keyword evidence="2 7" id="KW-0408">Iron</keyword>
<keyword evidence="3 7" id="KW-0350">Heme biosynthesis</keyword>
<dbReference type="PANTHER" id="PTHR11108">
    <property type="entry name" value="FERROCHELATASE"/>
    <property type="match status" value="1"/>
</dbReference>
<dbReference type="InterPro" id="IPR033644">
    <property type="entry name" value="Ferrochelatase_C"/>
</dbReference>
<evidence type="ECO:0000313" key="9">
    <source>
        <dbReference type="EMBL" id="CAA6826644.1"/>
    </source>
</evidence>
<evidence type="ECO:0000256" key="5">
    <source>
        <dbReference type="ARBA" id="ARBA00023244"/>
    </source>
</evidence>
<protein>
    <recommendedName>
        <fullName evidence="7 8">Ferrochelatase</fullName>
        <ecNumber evidence="7 8">4.98.1.1</ecNumber>
    </recommendedName>
    <alternativeName>
        <fullName evidence="7">Heme synthase</fullName>
    </alternativeName>
    <alternativeName>
        <fullName evidence="7">Protoheme ferro-lyase</fullName>
    </alternativeName>
</protein>
<dbReference type="EC" id="4.98.1.1" evidence="7 8"/>
<dbReference type="AlphaFoldDB" id="A0A6S6U4L8"/>
<evidence type="ECO:0000256" key="6">
    <source>
        <dbReference type="ARBA" id="ARBA00024536"/>
    </source>
</evidence>
<dbReference type="InterPro" id="IPR019772">
    <property type="entry name" value="Ferrochelatase_AS"/>
</dbReference>
<accession>A0A6S6U4L8</accession>
<evidence type="ECO:0000256" key="1">
    <source>
        <dbReference type="ARBA" id="ARBA00007718"/>
    </source>
</evidence>
<dbReference type="CDD" id="cd00419">
    <property type="entry name" value="Ferrochelatase_C"/>
    <property type="match status" value="1"/>
</dbReference>
<gene>
    <name evidence="7" type="primary">hemH</name>
    <name evidence="9" type="ORF">HELGO_WM1621</name>
</gene>
<dbReference type="HAMAP" id="MF_00323">
    <property type="entry name" value="Ferrochelatase"/>
    <property type="match status" value="1"/>
</dbReference>
<comment type="catalytic activity">
    <reaction evidence="7 8">
        <text>heme b + 2 H(+) = protoporphyrin IX + Fe(2+)</text>
        <dbReference type="Rhea" id="RHEA:22584"/>
        <dbReference type="ChEBI" id="CHEBI:15378"/>
        <dbReference type="ChEBI" id="CHEBI:29033"/>
        <dbReference type="ChEBI" id="CHEBI:57306"/>
        <dbReference type="ChEBI" id="CHEBI:60344"/>
        <dbReference type="EC" id="4.98.1.1"/>
    </reaction>
</comment>
<comment type="subcellular location">
    <subcellularLocation>
        <location evidence="7 8">Cytoplasm</location>
    </subcellularLocation>
</comment>
<dbReference type="CDD" id="cd03411">
    <property type="entry name" value="Ferrochelatase_N"/>
    <property type="match status" value="1"/>
</dbReference>
<evidence type="ECO:0000256" key="8">
    <source>
        <dbReference type="RuleBase" id="RU000607"/>
    </source>
</evidence>
<comment type="similarity">
    <text evidence="1 7 8">Belongs to the ferrochelatase family.</text>
</comment>
<sequence>MKQALFLLNMGGPNNLDEVELFLQNMFSDKNILPTNPVTRALVRKIIITKRLDEAKESYAELGGKSPLSGLTQELIDALKEHLEMPIYAAMRYVPPFADIPIEQCQKDGVEELLLFPLYPQYSTTTTLSSYEDIVARCKEIGYYPKITMLACQYYDDIDYIKASVDQIEKAIGTKQSSEYDLLLSAHGLPVSIIQAGDPYQRQVEANVSAIRTLLKIKGITFKNVKLVYQSKVGNATWLEPNLVDVLRNPTNRKVLIYPLAFTIDNSETLFELDIEHREIAEKIKYDDYIVAECMNKTQAFVDVILKYVKNEGSDKPSDLFVCSNCSVCLCCGASSLYDSEIEKR</sequence>
<keyword evidence="4 7" id="KW-0456">Lyase</keyword>
<dbReference type="EMBL" id="CACVAS010000147">
    <property type="protein sequence ID" value="CAA6826644.1"/>
    <property type="molecule type" value="Genomic_DNA"/>
</dbReference>
<dbReference type="GO" id="GO:0004325">
    <property type="term" value="F:ferrochelatase activity"/>
    <property type="evidence" value="ECO:0007669"/>
    <property type="project" value="UniProtKB-UniRule"/>
</dbReference>
<comment type="function">
    <text evidence="7 8">Catalyzes the ferrous insertion into protoporphyrin IX.</text>
</comment>
<comment type="pathway">
    <text evidence="7 8">Porphyrin-containing compound metabolism; protoheme biosynthesis; protoheme from protoporphyrin-IX: step 1/1.</text>
</comment>
<name>A0A6S6U4L8_9BACT</name>
<evidence type="ECO:0000256" key="4">
    <source>
        <dbReference type="ARBA" id="ARBA00023239"/>
    </source>
</evidence>
<dbReference type="InterPro" id="IPR001015">
    <property type="entry name" value="Ferrochelatase"/>
</dbReference>
<dbReference type="PROSITE" id="PS00534">
    <property type="entry name" value="FERROCHELATASE"/>
    <property type="match status" value="1"/>
</dbReference>
<dbReference type="PANTHER" id="PTHR11108:SF1">
    <property type="entry name" value="FERROCHELATASE, MITOCHONDRIAL"/>
    <property type="match status" value="1"/>
</dbReference>
<keyword evidence="5 7" id="KW-0627">Porphyrin biosynthesis</keyword>